<keyword evidence="3" id="KW-1185">Reference proteome</keyword>
<feature type="signal peptide" evidence="1">
    <location>
        <begin position="1"/>
        <end position="36"/>
    </location>
</feature>
<dbReference type="InParanoid" id="A0A330L5A0"/>
<reference evidence="3" key="1">
    <citation type="submission" date="2018-04" db="EMBL/GenBank/DDBJ databases">
        <authorList>
            <person name="Lucker S."/>
            <person name="Sakoula D."/>
        </authorList>
    </citation>
    <scope>NUCLEOTIDE SEQUENCE [LARGE SCALE GENOMIC DNA]</scope>
</reference>
<evidence type="ECO:0000256" key="1">
    <source>
        <dbReference type="SAM" id="SignalP"/>
    </source>
</evidence>
<evidence type="ECO:0008006" key="4">
    <source>
        <dbReference type="Google" id="ProtNLM"/>
    </source>
</evidence>
<sequence>MGLMDLQTTQPPHPSCRMLRLFFVSLLLWAPTPALAQEPQWERLAPGLTASVWQPDERCPDIDRFLVIKVNPALYRFSVHYFAQEGLLHPPTIEEWQKRSGHEIVFNAGLFRENFAYLGLLFKDGKSLGSRRHSIWQGLFVAEPQPPRSAPKAGILDLAGDVFHEDPPDFLEAAQSLMLLDRKGAIRVRQTGKRAYQTVVTEDKDGHILILKSLGLVSLHGIGQCLRDTFPSITLAMAMDGGSSSDLFVAESLWKSGEASDFPVNWKDLFAGRSTAHIPLPTIIGLSPRERAPGAAKPAPKP</sequence>
<organism evidence="2 3">
    <name type="scientific">Nitrospira lenta</name>
    <dbReference type="NCBI Taxonomy" id="1436998"/>
    <lineage>
        <taxon>Bacteria</taxon>
        <taxon>Pseudomonadati</taxon>
        <taxon>Nitrospirota</taxon>
        <taxon>Nitrospiria</taxon>
        <taxon>Nitrospirales</taxon>
        <taxon>Nitrospiraceae</taxon>
        <taxon>Nitrospira</taxon>
    </lineage>
</organism>
<keyword evidence="1" id="KW-0732">Signal</keyword>
<protein>
    <recommendedName>
        <fullName evidence="4">Phosphodiester glycosidase domain-containing protein</fullName>
    </recommendedName>
</protein>
<dbReference type="Proteomes" id="UP000248168">
    <property type="component" value="Unassembled WGS sequence"/>
</dbReference>
<evidence type="ECO:0000313" key="2">
    <source>
        <dbReference type="EMBL" id="SPP64466.1"/>
    </source>
</evidence>
<accession>A0A330L5A0</accession>
<gene>
    <name evidence="2" type="ORF">NITLEN_20106</name>
</gene>
<proteinExistence type="predicted"/>
<feature type="chain" id="PRO_5016401465" description="Phosphodiester glycosidase domain-containing protein" evidence="1">
    <location>
        <begin position="37"/>
        <end position="302"/>
    </location>
</feature>
<dbReference type="AlphaFoldDB" id="A0A330L5A0"/>
<evidence type="ECO:0000313" key="3">
    <source>
        <dbReference type="Proteomes" id="UP000248168"/>
    </source>
</evidence>
<name>A0A330L5A0_9BACT</name>
<dbReference type="EMBL" id="OUNR01000012">
    <property type="protein sequence ID" value="SPP64466.1"/>
    <property type="molecule type" value="Genomic_DNA"/>
</dbReference>